<dbReference type="SUPFAM" id="SSF49842">
    <property type="entry name" value="TNF-like"/>
    <property type="match status" value="1"/>
</dbReference>
<dbReference type="InterPro" id="IPR008983">
    <property type="entry name" value="Tumour_necrosis_fac-like_dom"/>
</dbReference>
<name>A0ABV2J6A3_9HYPH</name>
<organism evidence="2 3">
    <name type="scientific">Rhizobium aquaticum</name>
    <dbReference type="NCBI Taxonomy" id="1549636"/>
    <lineage>
        <taxon>Bacteria</taxon>
        <taxon>Pseudomonadati</taxon>
        <taxon>Pseudomonadota</taxon>
        <taxon>Alphaproteobacteria</taxon>
        <taxon>Hyphomicrobiales</taxon>
        <taxon>Rhizobiaceae</taxon>
        <taxon>Rhizobium/Agrobacterium group</taxon>
        <taxon>Rhizobium</taxon>
    </lineage>
</organism>
<evidence type="ECO:0008006" key="4">
    <source>
        <dbReference type="Google" id="ProtNLM"/>
    </source>
</evidence>
<dbReference type="Proteomes" id="UP001549047">
    <property type="component" value="Unassembled WGS sequence"/>
</dbReference>
<reference evidence="2 3" key="1">
    <citation type="submission" date="2024-06" db="EMBL/GenBank/DDBJ databases">
        <title>Genomic Encyclopedia of Type Strains, Phase IV (KMG-IV): sequencing the most valuable type-strain genomes for metagenomic binning, comparative biology and taxonomic classification.</title>
        <authorList>
            <person name="Goeker M."/>
        </authorList>
    </citation>
    <scope>NUCLEOTIDE SEQUENCE [LARGE SCALE GENOMIC DNA]</scope>
    <source>
        <strain evidence="2 3">DSM 29780</strain>
    </source>
</reference>
<dbReference type="EMBL" id="JBEPMB010000018">
    <property type="protein sequence ID" value="MET3616306.1"/>
    <property type="molecule type" value="Genomic_DNA"/>
</dbReference>
<accession>A0ABV2J6A3</accession>
<dbReference type="RefSeq" id="WP_354558756.1">
    <property type="nucleotide sequence ID" value="NZ_JBEPMB010000018.1"/>
</dbReference>
<keyword evidence="3" id="KW-1185">Reference proteome</keyword>
<dbReference type="Gene3D" id="2.60.120.40">
    <property type="match status" value="1"/>
</dbReference>
<sequence>MRVNAAALALILTALVVPAWAQTTAVMGPNGNISATGYVQAGGISATNGYFSGKLGIGTTAPGYPLDVSGVIYSHGIGFGGGVFLQNITASTGRTYSVYSNNDGHLVFGDETAGTWRMAIDSTGKVGIGIFNPAYSLDVSGTARATAFYGDGSGLTNLPSSTGDRIVSGTSSLINSSSGWLTQNYSGNTYYLMAGTGENALRLGAGRASNNYAYIDLIGDATYTSYGLRLIRDNSGPNAVSWIQSRGTGGLVLQTQEAAPIVFSTSSTERVRIDPSGNVGIGTSSPNAKLEVNGTISTTAISVNGVPINGSSPTVAFSVHKNGTIQTVTSGTDTKMTWSTKAFDTNNNFASNRFTPTVAGMYNINSTILCAGVPTSCTVEIYKNGSALYLQSSNSPQVEITKLVPMNGTTDYIEIYAANNGDTLINGSSYYTSFQGYLVK</sequence>
<keyword evidence="1" id="KW-0732">Signal</keyword>
<protein>
    <recommendedName>
        <fullName evidence="4">C1q domain-containing protein</fullName>
    </recommendedName>
</protein>
<comment type="caution">
    <text evidence="2">The sequence shown here is derived from an EMBL/GenBank/DDBJ whole genome shotgun (WGS) entry which is preliminary data.</text>
</comment>
<proteinExistence type="predicted"/>
<evidence type="ECO:0000313" key="3">
    <source>
        <dbReference type="Proteomes" id="UP001549047"/>
    </source>
</evidence>
<feature type="chain" id="PRO_5045414471" description="C1q domain-containing protein" evidence="1">
    <location>
        <begin position="22"/>
        <end position="440"/>
    </location>
</feature>
<gene>
    <name evidence="2" type="ORF">ABID16_004655</name>
</gene>
<feature type="signal peptide" evidence="1">
    <location>
        <begin position="1"/>
        <end position="21"/>
    </location>
</feature>
<evidence type="ECO:0000256" key="1">
    <source>
        <dbReference type="SAM" id="SignalP"/>
    </source>
</evidence>
<evidence type="ECO:0000313" key="2">
    <source>
        <dbReference type="EMBL" id="MET3616306.1"/>
    </source>
</evidence>